<dbReference type="InterPro" id="IPR032623">
    <property type="entry name" value="FecR_N"/>
</dbReference>
<gene>
    <name evidence="5" type="ORF">PYV00_05745</name>
</gene>
<dbReference type="RefSeq" id="WP_275227317.1">
    <property type="nucleotide sequence ID" value="NZ_JARESE010000015.1"/>
</dbReference>
<dbReference type="EMBL" id="JARESE010000015">
    <property type="protein sequence ID" value="MDE8651219.1"/>
    <property type="molecule type" value="Genomic_DNA"/>
</dbReference>
<dbReference type="PIRSF" id="PIRSF018266">
    <property type="entry name" value="FecR"/>
    <property type="match status" value="1"/>
</dbReference>
<dbReference type="Pfam" id="PF16220">
    <property type="entry name" value="DUF4880"/>
    <property type="match status" value="1"/>
</dbReference>
<feature type="transmembrane region" description="Helical" evidence="2">
    <location>
        <begin position="108"/>
        <end position="131"/>
    </location>
</feature>
<dbReference type="Pfam" id="PF04773">
    <property type="entry name" value="FecR"/>
    <property type="match status" value="1"/>
</dbReference>
<accession>A0ABT5WME2</accession>
<keyword evidence="6" id="KW-1185">Reference proteome</keyword>
<feature type="region of interest" description="Disordered" evidence="1">
    <location>
        <begin position="63"/>
        <end position="93"/>
    </location>
</feature>
<evidence type="ECO:0000313" key="5">
    <source>
        <dbReference type="EMBL" id="MDE8651219.1"/>
    </source>
</evidence>
<evidence type="ECO:0000259" key="3">
    <source>
        <dbReference type="Pfam" id="PF04773"/>
    </source>
</evidence>
<comment type="caution">
    <text evidence="5">The sequence shown here is derived from an EMBL/GenBank/DDBJ whole genome shotgun (WGS) entry which is preliminary data.</text>
</comment>
<evidence type="ECO:0000313" key="6">
    <source>
        <dbReference type="Proteomes" id="UP001216253"/>
    </source>
</evidence>
<dbReference type="InterPro" id="IPR012373">
    <property type="entry name" value="Ferrdict_sens_TM"/>
</dbReference>
<dbReference type="PANTHER" id="PTHR30273:SF2">
    <property type="entry name" value="PROTEIN FECR"/>
    <property type="match status" value="1"/>
</dbReference>
<organism evidence="5 6">
    <name type="scientific">Novosphingobium album</name>
    <name type="common">ex Liu et al. 2023</name>
    <dbReference type="NCBI Taxonomy" id="3031130"/>
    <lineage>
        <taxon>Bacteria</taxon>
        <taxon>Pseudomonadati</taxon>
        <taxon>Pseudomonadota</taxon>
        <taxon>Alphaproteobacteria</taxon>
        <taxon>Sphingomonadales</taxon>
        <taxon>Sphingomonadaceae</taxon>
        <taxon>Novosphingobium</taxon>
    </lineage>
</organism>
<reference evidence="5 6" key="1">
    <citation type="submission" date="2023-03" db="EMBL/GenBank/DDBJ databases">
        <title>NovoSphingobium album sp. nov. isolated from polycyclic aromatic hydrocarbons- and heavy-metal polluted soil.</title>
        <authorList>
            <person name="Liu Z."/>
            <person name="Wang K."/>
        </authorList>
    </citation>
    <scope>NUCLEOTIDE SEQUENCE [LARGE SCALE GENOMIC DNA]</scope>
    <source>
        <strain evidence="5 6">H3SJ31-1</strain>
    </source>
</reference>
<dbReference type="Gene3D" id="2.60.120.1440">
    <property type="match status" value="1"/>
</dbReference>
<evidence type="ECO:0000259" key="4">
    <source>
        <dbReference type="Pfam" id="PF16220"/>
    </source>
</evidence>
<evidence type="ECO:0000256" key="2">
    <source>
        <dbReference type="SAM" id="Phobius"/>
    </source>
</evidence>
<keyword evidence="2" id="KW-0472">Membrane</keyword>
<feature type="domain" description="FecR N-terminal" evidence="4">
    <location>
        <begin position="12"/>
        <end position="52"/>
    </location>
</feature>
<dbReference type="Proteomes" id="UP001216253">
    <property type="component" value="Unassembled WGS sequence"/>
</dbReference>
<dbReference type="PANTHER" id="PTHR30273">
    <property type="entry name" value="PERIPLASMIC SIGNAL SENSOR AND SIGMA FACTOR ACTIVATOR FECR-RELATED"/>
    <property type="match status" value="1"/>
</dbReference>
<proteinExistence type="predicted"/>
<dbReference type="InterPro" id="IPR006860">
    <property type="entry name" value="FecR"/>
</dbReference>
<evidence type="ECO:0000256" key="1">
    <source>
        <dbReference type="SAM" id="MobiDB-lite"/>
    </source>
</evidence>
<keyword evidence="2" id="KW-1133">Transmembrane helix</keyword>
<sequence>MARTGPANSINDQAARWAVEAAHGEMTPANRAELEAWLAADRRHRGAFARARAWLRATEEAVIEAHSPPASPRPASPAPASDNDNGHGQEAVEPAPLRGGLFRWSARAVATGAALTVSVAALVAMGVPVLAPFRQSELAAAEQVVQLKDGSVATLREDAQIQVVLSDNIRRIKLLRGEATFKVAKDKARPFVVQSGDVYAQATGTVYSVRRVGLTGGMVKVREGSVLVWPHDERDQAVLLHAGGTVTLDPGPNRGGPEPTASTAPRLPPPELAQISLDNVPIRSAVVRFNRVNSTKIIIADPEIGNIRIIGLYRANNPEQFAQAAAAISGGHISRENGTIVIKMK</sequence>
<keyword evidence="2" id="KW-0812">Transmembrane</keyword>
<feature type="region of interest" description="Disordered" evidence="1">
    <location>
        <begin position="245"/>
        <end position="267"/>
    </location>
</feature>
<protein>
    <submittedName>
        <fullName evidence="5">FecR domain-containing protein</fullName>
    </submittedName>
</protein>
<feature type="domain" description="FecR protein" evidence="3">
    <location>
        <begin position="141"/>
        <end position="226"/>
    </location>
</feature>
<name>A0ABT5WME2_9SPHN</name>